<dbReference type="Gene3D" id="3.90.1720.10">
    <property type="entry name" value="endopeptidase domain like (from Nostoc punctiforme)"/>
    <property type="match status" value="1"/>
</dbReference>
<reference evidence="6 7" key="1">
    <citation type="submission" date="2018-04" db="EMBL/GenBank/DDBJ databases">
        <title>Pedobacter chongqingensis sp. nov., isolated from a rottenly hemp rope.</title>
        <authorList>
            <person name="Cai Y."/>
        </authorList>
    </citation>
    <scope>NUCLEOTIDE SEQUENCE [LARGE SCALE GENOMIC DNA]</scope>
    <source>
        <strain evidence="6 7">FJ4-8</strain>
    </source>
</reference>
<comment type="similarity">
    <text evidence="1">Belongs to the peptidase C40 family.</text>
</comment>
<evidence type="ECO:0000256" key="3">
    <source>
        <dbReference type="ARBA" id="ARBA00022801"/>
    </source>
</evidence>
<name>A0A2U2PH84_9SPHI</name>
<dbReference type="PANTHER" id="PTHR47053">
    <property type="entry name" value="MUREIN DD-ENDOPEPTIDASE MEPH-RELATED"/>
    <property type="match status" value="1"/>
</dbReference>
<protein>
    <recommendedName>
        <fullName evidence="5">NlpC/P60 domain-containing protein</fullName>
    </recommendedName>
</protein>
<dbReference type="InterPro" id="IPR000064">
    <property type="entry name" value="NLP_P60_dom"/>
</dbReference>
<keyword evidence="2" id="KW-0645">Protease</keyword>
<dbReference type="InterPro" id="IPR038765">
    <property type="entry name" value="Papain-like_cys_pep_sf"/>
</dbReference>
<dbReference type="InterPro" id="IPR051202">
    <property type="entry name" value="Peptidase_C40"/>
</dbReference>
<keyword evidence="7" id="KW-1185">Reference proteome</keyword>
<dbReference type="Pfam" id="PF00877">
    <property type="entry name" value="NLPC_P60"/>
    <property type="match status" value="1"/>
</dbReference>
<accession>A0A2U2PH84</accession>
<dbReference type="Pfam" id="PF18348">
    <property type="entry name" value="SH3_16"/>
    <property type="match status" value="1"/>
</dbReference>
<evidence type="ECO:0000313" key="7">
    <source>
        <dbReference type="Proteomes" id="UP000245647"/>
    </source>
</evidence>
<keyword evidence="4" id="KW-0788">Thiol protease</keyword>
<proteinExistence type="inferred from homology"/>
<feature type="domain" description="NlpC/P60" evidence="5">
    <location>
        <begin position="263"/>
        <end position="404"/>
    </location>
</feature>
<evidence type="ECO:0000313" key="6">
    <source>
        <dbReference type="EMBL" id="PWG80771.1"/>
    </source>
</evidence>
<dbReference type="SUPFAM" id="SSF54001">
    <property type="entry name" value="Cysteine proteinases"/>
    <property type="match status" value="1"/>
</dbReference>
<dbReference type="InterPro" id="IPR041382">
    <property type="entry name" value="SH3_16"/>
</dbReference>
<dbReference type="AlphaFoldDB" id="A0A2U2PH84"/>
<evidence type="ECO:0000256" key="2">
    <source>
        <dbReference type="ARBA" id="ARBA00022670"/>
    </source>
</evidence>
<gene>
    <name evidence="6" type="ORF">DDR33_09940</name>
</gene>
<dbReference type="PANTHER" id="PTHR47053:SF1">
    <property type="entry name" value="MUREIN DD-ENDOPEPTIDASE MEPH-RELATED"/>
    <property type="match status" value="1"/>
</dbReference>
<evidence type="ECO:0000256" key="1">
    <source>
        <dbReference type="ARBA" id="ARBA00007074"/>
    </source>
</evidence>
<dbReference type="Proteomes" id="UP000245647">
    <property type="component" value="Unassembled WGS sequence"/>
</dbReference>
<organism evidence="6 7">
    <name type="scientific">Pararcticibacter amylolyticus</name>
    <dbReference type="NCBI Taxonomy" id="2173175"/>
    <lineage>
        <taxon>Bacteria</taxon>
        <taxon>Pseudomonadati</taxon>
        <taxon>Bacteroidota</taxon>
        <taxon>Sphingobacteriia</taxon>
        <taxon>Sphingobacteriales</taxon>
        <taxon>Sphingobacteriaceae</taxon>
        <taxon>Pararcticibacter</taxon>
    </lineage>
</organism>
<dbReference type="PROSITE" id="PS51935">
    <property type="entry name" value="NLPC_P60"/>
    <property type="match status" value="1"/>
</dbReference>
<comment type="caution">
    <text evidence="6">The sequence shown here is derived from an EMBL/GenBank/DDBJ whole genome shotgun (WGS) entry which is preliminary data.</text>
</comment>
<keyword evidence="3" id="KW-0378">Hydrolase</keyword>
<dbReference type="GO" id="GO:0008234">
    <property type="term" value="F:cysteine-type peptidase activity"/>
    <property type="evidence" value="ECO:0007669"/>
    <property type="project" value="UniProtKB-KW"/>
</dbReference>
<evidence type="ECO:0000259" key="5">
    <source>
        <dbReference type="PROSITE" id="PS51935"/>
    </source>
</evidence>
<dbReference type="Gene3D" id="2.30.30.40">
    <property type="entry name" value="SH3 Domains"/>
    <property type="match status" value="2"/>
</dbReference>
<evidence type="ECO:0000256" key="4">
    <source>
        <dbReference type="ARBA" id="ARBA00022807"/>
    </source>
</evidence>
<sequence>MVRLLVSNTRVIKVNNEDMKAVYLVLLFFVVNLPVRAAGTGDSLEFKKANELIESTRKKFAPDKRTALFAAEFTVTSPLAVHVETTEPDAVLHLKRLFTDAGLSILIKEHILPDSDLHGLIYGLANLSVCNNRVRPEQSAELVTQVLLGTPVIILKKERGYYLVRTPDQYLSWIEDNAVAAMDKFAFDSWKQENKVVFTADYGHAFEEPSFDATRVSDLVAGNILVLKGKAGKFYRVIYPDGRTGYVPVKQCRPYSKWAGRKDPDPSQIINTAKMMTGVPYLWGGTSVKGVDCSGFTKTSYFLNGIILARDASQQALYGEKIDIYENDSLSVTKCLKNLLPGDLLFFGTRRADRSDRVTHTAIYIGKGEFIQSSGMVRISSLVRSSPLYDTYHSPGLLSARRILTAIGTEGITRVREHSLYQNISN</sequence>
<dbReference type="EMBL" id="QEAS01000007">
    <property type="protein sequence ID" value="PWG80771.1"/>
    <property type="molecule type" value="Genomic_DNA"/>
</dbReference>
<dbReference type="GO" id="GO:0006508">
    <property type="term" value="P:proteolysis"/>
    <property type="evidence" value="ECO:0007669"/>
    <property type="project" value="UniProtKB-KW"/>
</dbReference>